<dbReference type="InterPro" id="IPR011009">
    <property type="entry name" value="Kinase-like_dom_sf"/>
</dbReference>
<evidence type="ECO:0000313" key="3">
    <source>
        <dbReference type="EMBL" id="KAJ7307744.1"/>
    </source>
</evidence>
<name>A0AAD6Z4L2_9AGAR</name>
<proteinExistence type="predicted"/>
<evidence type="ECO:0000256" key="1">
    <source>
        <dbReference type="SAM" id="MobiDB-lite"/>
    </source>
</evidence>
<feature type="region of interest" description="Disordered" evidence="1">
    <location>
        <begin position="209"/>
        <end position="238"/>
    </location>
</feature>
<dbReference type="SUPFAM" id="SSF56112">
    <property type="entry name" value="Protein kinase-like (PK-like)"/>
    <property type="match status" value="1"/>
</dbReference>
<gene>
    <name evidence="3" type="ORF">DFH08DRAFT_944513</name>
</gene>
<dbReference type="Gene3D" id="1.10.510.10">
    <property type="entry name" value="Transferase(Phosphotransferase) domain 1"/>
    <property type="match status" value="1"/>
</dbReference>
<reference evidence="3" key="1">
    <citation type="submission" date="2023-03" db="EMBL/GenBank/DDBJ databases">
        <title>Massive genome expansion in bonnet fungi (Mycena s.s.) driven by repeated elements and novel gene families across ecological guilds.</title>
        <authorList>
            <consortium name="Lawrence Berkeley National Laboratory"/>
            <person name="Harder C.B."/>
            <person name="Miyauchi S."/>
            <person name="Viragh M."/>
            <person name="Kuo A."/>
            <person name="Thoen E."/>
            <person name="Andreopoulos B."/>
            <person name="Lu D."/>
            <person name="Skrede I."/>
            <person name="Drula E."/>
            <person name="Henrissat B."/>
            <person name="Morin E."/>
            <person name="Kohler A."/>
            <person name="Barry K."/>
            <person name="LaButti K."/>
            <person name="Morin E."/>
            <person name="Salamov A."/>
            <person name="Lipzen A."/>
            <person name="Mereny Z."/>
            <person name="Hegedus B."/>
            <person name="Baldrian P."/>
            <person name="Stursova M."/>
            <person name="Weitz H."/>
            <person name="Taylor A."/>
            <person name="Grigoriev I.V."/>
            <person name="Nagy L.G."/>
            <person name="Martin F."/>
            <person name="Kauserud H."/>
        </authorList>
    </citation>
    <scope>NUCLEOTIDE SEQUENCE</scope>
    <source>
        <strain evidence="3">CBHHK002</strain>
    </source>
</reference>
<sequence length="238" mass="25523">MPLPQKQGPGRANGGRAQGYGSFIGTCDETIGIAEGLNYLHSHGIIHGNLNTKKILINENGSPVLSGDGMFNIVGALLIQRPYFLPQFDSPLLNNSPMTRNTFHSHNGGGRLRLFHGHTGGEFYLNSNPIIISQLSTPFSSIFFREVVPFTRISTTRHIASGCGYRFPGVVAPRSGPLGERAAQQAQPRALGGSTQWACAASGCTTQWAARQAPGGSEGSPPRQIPKDTENKLKNTEN</sequence>
<dbReference type="GO" id="GO:0004672">
    <property type="term" value="F:protein kinase activity"/>
    <property type="evidence" value="ECO:0007669"/>
    <property type="project" value="InterPro"/>
</dbReference>
<accession>A0AAD6Z4L2</accession>
<keyword evidence="4" id="KW-1185">Reference proteome</keyword>
<dbReference type="Proteomes" id="UP001218218">
    <property type="component" value="Unassembled WGS sequence"/>
</dbReference>
<evidence type="ECO:0000313" key="4">
    <source>
        <dbReference type="Proteomes" id="UP001218218"/>
    </source>
</evidence>
<feature type="compositionally biased region" description="Basic and acidic residues" evidence="1">
    <location>
        <begin position="225"/>
        <end position="238"/>
    </location>
</feature>
<dbReference type="EMBL" id="JARIHO010000087">
    <property type="protein sequence ID" value="KAJ7307744.1"/>
    <property type="molecule type" value="Genomic_DNA"/>
</dbReference>
<comment type="caution">
    <text evidence="3">The sequence shown here is derived from an EMBL/GenBank/DDBJ whole genome shotgun (WGS) entry which is preliminary data.</text>
</comment>
<feature type="domain" description="Serine-threonine/tyrosine-protein kinase catalytic" evidence="2">
    <location>
        <begin position="30"/>
        <end position="71"/>
    </location>
</feature>
<evidence type="ECO:0000259" key="2">
    <source>
        <dbReference type="Pfam" id="PF07714"/>
    </source>
</evidence>
<organism evidence="3 4">
    <name type="scientific">Mycena albidolilacea</name>
    <dbReference type="NCBI Taxonomy" id="1033008"/>
    <lineage>
        <taxon>Eukaryota</taxon>
        <taxon>Fungi</taxon>
        <taxon>Dikarya</taxon>
        <taxon>Basidiomycota</taxon>
        <taxon>Agaricomycotina</taxon>
        <taxon>Agaricomycetes</taxon>
        <taxon>Agaricomycetidae</taxon>
        <taxon>Agaricales</taxon>
        <taxon>Marasmiineae</taxon>
        <taxon>Mycenaceae</taxon>
        <taxon>Mycena</taxon>
    </lineage>
</organism>
<dbReference type="InterPro" id="IPR001245">
    <property type="entry name" value="Ser-Thr/Tyr_kinase_cat_dom"/>
</dbReference>
<dbReference type="Pfam" id="PF07714">
    <property type="entry name" value="PK_Tyr_Ser-Thr"/>
    <property type="match status" value="1"/>
</dbReference>
<dbReference type="AlphaFoldDB" id="A0AAD6Z4L2"/>
<protein>
    <recommendedName>
        <fullName evidence="2">Serine-threonine/tyrosine-protein kinase catalytic domain-containing protein</fullName>
    </recommendedName>
</protein>